<feature type="compositionally biased region" description="Low complexity" evidence="11">
    <location>
        <begin position="10"/>
        <end position="26"/>
    </location>
</feature>
<name>A0A7G7BKJ0_9ACTN</name>
<keyword evidence="13" id="KW-0012">Acyltransferase</keyword>
<dbReference type="InterPro" id="IPR002034">
    <property type="entry name" value="AIPM/Hcit_synth_CS"/>
</dbReference>
<dbReference type="CDD" id="cd07942">
    <property type="entry name" value="DRE_TIM_LeuA"/>
    <property type="match status" value="1"/>
</dbReference>
<keyword evidence="8 10" id="KW-0479">Metal-binding</keyword>
<dbReference type="InterPro" id="IPR036230">
    <property type="entry name" value="LeuA_allosteric_dom_sf"/>
</dbReference>
<dbReference type="NCBIfam" id="TIGR00970">
    <property type="entry name" value="leuA_yeast"/>
    <property type="match status" value="1"/>
</dbReference>
<reference evidence="14" key="1">
    <citation type="submission" date="2019-10" db="EMBL/GenBank/DDBJ databases">
        <title>Antimicrobial potential of Antarctic Bacteria.</title>
        <authorList>
            <person name="Benaud N."/>
            <person name="Edwards R.J."/>
            <person name="Ferrari B.C."/>
        </authorList>
    </citation>
    <scope>NUCLEOTIDE SEQUENCE [LARGE SCALE GENOMIC DNA]</scope>
    <source>
        <strain evidence="14">NBSH44</strain>
    </source>
</reference>
<evidence type="ECO:0000256" key="5">
    <source>
        <dbReference type="ARBA" id="ARBA00022430"/>
    </source>
</evidence>
<sequence>MSSTLVERPTSVAATSLTGTSLTGSVQQPSGMPVHRYKPFDSPDLPDRRWPARKLRKAPLWCSVDLRDGNQALPEPMDLARKHRLFRQLVAMGFKEIEVGFPSASQVDFDFVRELIEQDLIPHDVTIQVIMQARTELIERTFEALRGAPRAVVHLYNSVSPLQRRVVFGADREDILHMTVQAVRLITKLAAQHVDGEILFEYSPESFTATEPDYALEICEAVMDVWQPAPGRPIIINLPATVECTLPNEFADQVEWMDRNLSRREHISLSVHPHNDRGTGVAAAELAVLAGADRVEGCLFGNGERTGNVDLLTLGMNLFSQGVDPMIDFSDIATIRQVAEECTQLPTHPRHPYAGDLVYTAFSGSHQDAIKKGFDSMERAVQSTGTLVGETPWGVPYLPIDPKDVGRSYEAIIRVNSQSGKGGVAYLLKTGHGFDLPRRLQVEFSRLVQRHSEECATEVGSAQMWELFTREFLAEGLRLRVTGTADGVVEAELDGSTRYLRADDGEAFAEALRGVGTDVVVQSLTVQPPGAENSSVVAYAECTVGGENVWGVGLHSDEAGAAVRAIASAVNRAAR</sequence>
<keyword evidence="5 10" id="KW-0432">Leucine biosynthesis</keyword>
<evidence type="ECO:0000256" key="7">
    <source>
        <dbReference type="ARBA" id="ARBA00022679"/>
    </source>
</evidence>
<evidence type="ECO:0000256" key="1">
    <source>
        <dbReference type="ARBA" id="ARBA00000064"/>
    </source>
</evidence>
<dbReference type="GO" id="GO:0000287">
    <property type="term" value="F:magnesium ion binding"/>
    <property type="evidence" value="ECO:0007669"/>
    <property type="project" value="UniProtKB-UniRule"/>
</dbReference>
<dbReference type="EC" id="2.3.3.13" evidence="4 10"/>
<dbReference type="InterPro" id="IPR005668">
    <property type="entry name" value="IPM_Synthase"/>
</dbReference>
<keyword evidence="6 10" id="KW-0028">Amino-acid biosynthesis</keyword>
<evidence type="ECO:0000256" key="9">
    <source>
        <dbReference type="ARBA" id="ARBA00023304"/>
    </source>
</evidence>
<proteinExistence type="inferred from homology"/>
<evidence type="ECO:0000256" key="2">
    <source>
        <dbReference type="ARBA" id="ARBA00004689"/>
    </source>
</evidence>
<protein>
    <recommendedName>
        <fullName evidence="4 10">2-isopropylmalate synthase</fullName>
        <ecNumber evidence="4 10">2.3.3.13</ecNumber>
    </recommendedName>
    <alternativeName>
        <fullName evidence="10">Alpha-IPM synthase</fullName>
    </alternativeName>
    <alternativeName>
        <fullName evidence="10">Alpha-isopropylmalate synthase</fullName>
    </alternativeName>
</protein>
<dbReference type="SMART" id="SM00917">
    <property type="entry name" value="LeuA_dimer"/>
    <property type="match status" value="1"/>
</dbReference>
<dbReference type="RefSeq" id="WP_185299358.1">
    <property type="nucleotide sequence ID" value="NZ_CP045702.1"/>
</dbReference>
<evidence type="ECO:0000256" key="4">
    <source>
        <dbReference type="ARBA" id="ARBA00012973"/>
    </source>
</evidence>
<dbReference type="KEGG" id="sfiy:F0344_15515"/>
<dbReference type="EMBL" id="CP045702">
    <property type="protein sequence ID" value="QNE75855.1"/>
    <property type="molecule type" value="Genomic_DNA"/>
</dbReference>
<dbReference type="Pfam" id="PF00682">
    <property type="entry name" value="HMGL-like"/>
    <property type="match status" value="1"/>
</dbReference>
<evidence type="ECO:0000256" key="10">
    <source>
        <dbReference type="HAMAP-Rule" id="MF_00572"/>
    </source>
</evidence>
<comment type="catalytic activity">
    <reaction evidence="1 10">
        <text>3-methyl-2-oxobutanoate + acetyl-CoA + H2O = (2S)-2-isopropylmalate + CoA + H(+)</text>
        <dbReference type="Rhea" id="RHEA:21524"/>
        <dbReference type="ChEBI" id="CHEBI:1178"/>
        <dbReference type="ChEBI" id="CHEBI:11851"/>
        <dbReference type="ChEBI" id="CHEBI:15377"/>
        <dbReference type="ChEBI" id="CHEBI:15378"/>
        <dbReference type="ChEBI" id="CHEBI:57287"/>
        <dbReference type="ChEBI" id="CHEBI:57288"/>
        <dbReference type="EC" id="2.3.3.13"/>
    </reaction>
</comment>
<feature type="domain" description="Pyruvate carboxyltransferase" evidence="12">
    <location>
        <begin position="59"/>
        <end position="333"/>
    </location>
</feature>
<dbReference type="Proteomes" id="UP000515307">
    <property type="component" value="Chromosome"/>
</dbReference>
<dbReference type="NCBIfam" id="NF002991">
    <property type="entry name" value="PRK03739.1"/>
    <property type="match status" value="1"/>
</dbReference>
<dbReference type="Gene3D" id="3.30.160.270">
    <property type="match status" value="1"/>
</dbReference>
<dbReference type="GO" id="GO:0005737">
    <property type="term" value="C:cytoplasm"/>
    <property type="evidence" value="ECO:0007669"/>
    <property type="project" value="UniProtKB-SubCell"/>
</dbReference>
<accession>A0A7G7BKJ0</accession>
<evidence type="ECO:0000259" key="12">
    <source>
        <dbReference type="PROSITE" id="PS50991"/>
    </source>
</evidence>
<feature type="binding site" evidence="10">
    <location>
        <position position="274"/>
    </location>
    <ligand>
        <name>Mg(2+)</name>
        <dbReference type="ChEBI" id="CHEBI:18420"/>
    </ligand>
</feature>
<dbReference type="SUPFAM" id="SSF51569">
    <property type="entry name" value="Aldolase"/>
    <property type="match status" value="1"/>
</dbReference>
<evidence type="ECO:0000256" key="3">
    <source>
        <dbReference type="ARBA" id="ARBA00009767"/>
    </source>
</evidence>
<dbReference type="Gene3D" id="3.20.20.70">
    <property type="entry name" value="Aldolase class I"/>
    <property type="match status" value="1"/>
</dbReference>
<comment type="pathway">
    <text evidence="2 10">Amino-acid biosynthesis; L-leucine biosynthesis; L-leucine from 3-methyl-2-oxobutanoate: step 1/4.</text>
</comment>
<keyword evidence="10" id="KW-0963">Cytoplasm</keyword>
<comment type="subunit">
    <text evidence="10">Homodimer.</text>
</comment>
<dbReference type="PANTHER" id="PTHR46911:SF1">
    <property type="entry name" value="2-ISOPROPYLMALATE SYNTHASE"/>
    <property type="match status" value="1"/>
</dbReference>
<keyword evidence="9 10" id="KW-0100">Branched-chain amino acid biosynthesis</keyword>
<evidence type="ECO:0000313" key="14">
    <source>
        <dbReference type="Proteomes" id="UP000515307"/>
    </source>
</evidence>
<dbReference type="SUPFAM" id="SSF89000">
    <property type="entry name" value="post-HMGL domain-like"/>
    <property type="match status" value="1"/>
</dbReference>
<dbReference type="UniPathway" id="UPA00048">
    <property type="reaction ID" value="UER00070"/>
</dbReference>
<dbReference type="GO" id="GO:0003852">
    <property type="term" value="F:2-isopropylmalate synthase activity"/>
    <property type="evidence" value="ECO:0007669"/>
    <property type="project" value="UniProtKB-UniRule"/>
</dbReference>
<evidence type="ECO:0000256" key="6">
    <source>
        <dbReference type="ARBA" id="ARBA00022605"/>
    </source>
</evidence>
<dbReference type="PANTHER" id="PTHR46911">
    <property type="match status" value="1"/>
</dbReference>
<feature type="binding site" evidence="10">
    <location>
        <position position="68"/>
    </location>
    <ligand>
        <name>Mg(2+)</name>
        <dbReference type="ChEBI" id="CHEBI:18420"/>
    </ligand>
</feature>
<keyword evidence="14" id="KW-1185">Reference proteome</keyword>
<comment type="cofactor">
    <cofactor evidence="10">
        <name>Mg(2+)</name>
        <dbReference type="ChEBI" id="CHEBI:18420"/>
    </cofactor>
</comment>
<dbReference type="PROSITE" id="PS50991">
    <property type="entry name" value="PYR_CT"/>
    <property type="match status" value="1"/>
</dbReference>
<dbReference type="PROSITE" id="PS00816">
    <property type="entry name" value="AIPM_HOMOCIT_SYNTH_2"/>
    <property type="match status" value="1"/>
</dbReference>
<dbReference type="InterPro" id="IPR039371">
    <property type="entry name" value="LeuA_N_DRE-TIM"/>
</dbReference>
<comment type="function">
    <text evidence="10">Catalyzes the condensation of the acetyl group of acetyl-CoA with 3-methyl-2-oxobutanoate (2-ketoisovalerate) to form 3-carboxy-3-hydroxy-4-methylpentanoate (2-isopropylmalate).</text>
</comment>
<dbReference type="GO" id="GO:0009098">
    <property type="term" value="P:L-leucine biosynthetic process"/>
    <property type="evidence" value="ECO:0007669"/>
    <property type="project" value="UniProtKB-UniRule"/>
</dbReference>
<dbReference type="AlphaFoldDB" id="A0A7G7BKJ0"/>
<feature type="binding site" evidence="10">
    <location>
        <position position="272"/>
    </location>
    <ligand>
        <name>Mg(2+)</name>
        <dbReference type="ChEBI" id="CHEBI:18420"/>
    </ligand>
</feature>
<dbReference type="InterPro" id="IPR013709">
    <property type="entry name" value="2-isopropylmalate_synth_dimer"/>
</dbReference>
<comment type="similarity">
    <text evidence="3 10">Belongs to the alpha-IPM synthase/homocitrate synthase family. LeuA type 2 subfamily.</text>
</comment>
<dbReference type="SUPFAM" id="SSF110921">
    <property type="entry name" value="2-isopropylmalate synthase LeuA, allosteric (dimerisation) domain"/>
    <property type="match status" value="1"/>
</dbReference>
<organism evidence="13 14">
    <name type="scientific">Streptomyces finlayi</name>
    <dbReference type="NCBI Taxonomy" id="67296"/>
    <lineage>
        <taxon>Bacteria</taxon>
        <taxon>Bacillati</taxon>
        <taxon>Actinomycetota</taxon>
        <taxon>Actinomycetes</taxon>
        <taxon>Kitasatosporales</taxon>
        <taxon>Streptomycetaceae</taxon>
        <taxon>Streptomyces</taxon>
    </lineage>
</organism>
<dbReference type="HAMAP" id="MF_00572">
    <property type="entry name" value="LeuA_type2"/>
    <property type="match status" value="1"/>
</dbReference>
<keyword evidence="7 10" id="KW-0808">Transferase</keyword>
<comment type="subcellular location">
    <subcellularLocation>
        <location evidence="10">Cytoplasm</location>
    </subcellularLocation>
</comment>
<dbReference type="PROSITE" id="PS00815">
    <property type="entry name" value="AIPM_HOMOCIT_SYNTH_1"/>
    <property type="match status" value="1"/>
</dbReference>
<dbReference type="GO" id="GO:0003985">
    <property type="term" value="F:acetyl-CoA C-acetyltransferase activity"/>
    <property type="evidence" value="ECO:0007669"/>
    <property type="project" value="UniProtKB-UniRule"/>
</dbReference>
<evidence type="ECO:0000256" key="8">
    <source>
        <dbReference type="ARBA" id="ARBA00022723"/>
    </source>
</evidence>
<dbReference type="InterPro" id="IPR013785">
    <property type="entry name" value="Aldolase_TIM"/>
</dbReference>
<feature type="binding site" evidence="10">
    <location>
        <position position="308"/>
    </location>
    <ligand>
        <name>Mg(2+)</name>
        <dbReference type="ChEBI" id="CHEBI:18420"/>
    </ligand>
</feature>
<feature type="region of interest" description="Disordered" evidence="11">
    <location>
        <begin position="1"/>
        <end position="45"/>
    </location>
</feature>
<dbReference type="Pfam" id="PF22615">
    <property type="entry name" value="IPMS_D2"/>
    <property type="match status" value="1"/>
</dbReference>
<dbReference type="InterPro" id="IPR054692">
    <property type="entry name" value="LeuA-like_post-cat"/>
</dbReference>
<gene>
    <name evidence="10 13" type="primary">leuA</name>
    <name evidence="13" type="ORF">F0344_15515</name>
</gene>
<keyword evidence="10" id="KW-0460">Magnesium</keyword>
<dbReference type="InterPro" id="IPR000891">
    <property type="entry name" value="PYR_CT"/>
</dbReference>
<evidence type="ECO:0000256" key="11">
    <source>
        <dbReference type="SAM" id="MobiDB-lite"/>
    </source>
</evidence>
<feature type="region of interest" description="Regulatory domain" evidence="10">
    <location>
        <begin position="475"/>
        <end position="575"/>
    </location>
</feature>
<evidence type="ECO:0000313" key="13">
    <source>
        <dbReference type="EMBL" id="QNE75855.1"/>
    </source>
</evidence>